<dbReference type="AlphaFoldDB" id="S3UUE9"/>
<name>S3UUE9_9LEPT</name>
<accession>S3UUE9</accession>
<keyword evidence="2" id="KW-1185">Reference proteome</keyword>
<dbReference type="EMBL" id="AKWZ02000010">
    <property type="protein sequence ID" value="EPG74021.1"/>
    <property type="molecule type" value="Genomic_DNA"/>
</dbReference>
<organism evidence="1 2">
    <name type="scientific">Leptospira fainei serovar Hurstbridge str. BUT 6</name>
    <dbReference type="NCBI Taxonomy" id="1193011"/>
    <lineage>
        <taxon>Bacteria</taxon>
        <taxon>Pseudomonadati</taxon>
        <taxon>Spirochaetota</taxon>
        <taxon>Spirochaetia</taxon>
        <taxon>Leptospirales</taxon>
        <taxon>Leptospiraceae</taxon>
        <taxon>Leptospira</taxon>
    </lineage>
</organism>
<evidence type="ECO:0000313" key="1">
    <source>
        <dbReference type="EMBL" id="EPG74021.1"/>
    </source>
</evidence>
<dbReference type="Proteomes" id="UP000014540">
    <property type="component" value="Unassembled WGS sequence"/>
</dbReference>
<protein>
    <submittedName>
        <fullName evidence="1">Uncharacterized protein</fullName>
    </submittedName>
</protein>
<comment type="caution">
    <text evidence="1">The sequence shown here is derived from an EMBL/GenBank/DDBJ whole genome shotgun (WGS) entry which is preliminary data.</text>
</comment>
<gene>
    <name evidence="1" type="ORF">LEP1GSC058_3559</name>
</gene>
<sequence length="45" mass="5251">MPISLSAEAPPLYMELELGIVIFCGYYQERERRTASQRFSQILEN</sequence>
<proteinExistence type="predicted"/>
<reference evidence="1" key="1">
    <citation type="submission" date="2013-04" db="EMBL/GenBank/DDBJ databases">
        <authorList>
            <person name="Harkins D.M."/>
            <person name="Durkin A.S."/>
            <person name="Selengut J.D."/>
            <person name="Sanka R."/>
            <person name="DePew J."/>
            <person name="Purushe J."/>
            <person name="Ahmed A."/>
            <person name="van der Linden H."/>
            <person name="Goris M.G.A."/>
            <person name="Hartskeerl R.A."/>
            <person name="Vinetz J.M."/>
            <person name="Sutton G.G."/>
            <person name="Nelson W.C."/>
            <person name="Fouts D.E."/>
        </authorList>
    </citation>
    <scope>NUCLEOTIDE SEQUENCE [LARGE SCALE GENOMIC DNA]</scope>
    <source>
        <strain evidence="1">BUT 6</strain>
    </source>
</reference>
<evidence type="ECO:0000313" key="2">
    <source>
        <dbReference type="Proteomes" id="UP000014540"/>
    </source>
</evidence>